<keyword evidence="2 6" id="KW-0489">Methyltransferase</keyword>
<dbReference type="InterPro" id="IPR029063">
    <property type="entry name" value="SAM-dependent_MTases_sf"/>
</dbReference>
<dbReference type="Proteomes" id="UP000287447">
    <property type="component" value="Unassembled WGS sequence"/>
</dbReference>
<dbReference type="Gene3D" id="3.40.50.150">
    <property type="entry name" value="Vaccinia Virus protein VP39"/>
    <property type="match status" value="1"/>
</dbReference>
<evidence type="ECO:0000256" key="2">
    <source>
        <dbReference type="ARBA" id="ARBA00022603"/>
    </source>
</evidence>
<dbReference type="GO" id="GO:0008757">
    <property type="term" value="F:S-adenosylmethionine-dependent methyltransferase activity"/>
    <property type="evidence" value="ECO:0007669"/>
    <property type="project" value="InterPro"/>
</dbReference>
<sequence>MNAGWWGPYAVPISAAADTKVGRVENNASGTDDGYIPFIVRFKAWWEGIEPEAIMQARGNDQADTAQAPSAGAAAIEVDIEEEDGPLKSWSGSRLNFCRRLWGEEFEVVSPGGTEFSVRLVRPMALTSENSLLDLSAGLSGGTRQIHKELGVWVTGMERNPELAREAAALSKMKGLDRKVPITAYEPDKISLKPTSFDGVLIRETLYTIPDREAFLRKVAASIRPFGHLVLTDLMLVNEEAKKDRKVAAWLKRDVADASPDLVGAYTPVLEELGFDVRVEEDESDAYHAYVLQGWATFVEGLSKEDLNRELVSLMMIEADFWVNLMRALQAGKVRLCRVHGIKKAPA</sequence>
<dbReference type="EMBL" id="SADE01000001">
    <property type="protein sequence ID" value="RVU38460.1"/>
    <property type="molecule type" value="Genomic_DNA"/>
</dbReference>
<evidence type="ECO:0000256" key="1">
    <source>
        <dbReference type="ARBA" id="ARBA00005189"/>
    </source>
</evidence>
<reference evidence="7" key="1">
    <citation type="submission" date="2019-01" db="EMBL/GenBank/DDBJ databases">
        <title>Gri0909 isolated from a small marine red alga.</title>
        <authorList>
            <person name="Kim J."/>
            <person name="Jeong S.E."/>
            <person name="Jeon C.O."/>
        </authorList>
    </citation>
    <scope>NUCLEOTIDE SEQUENCE [LARGE SCALE GENOMIC DNA]</scope>
    <source>
        <strain evidence="7">Gri0909</strain>
    </source>
</reference>
<evidence type="ECO:0000256" key="4">
    <source>
        <dbReference type="ARBA" id="ARBA00025707"/>
    </source>
</evidence>
<evidence type="ECO:0000259" key="5">
    <source>
        <dbReference type="Pfam" id="PF08241"/>
    </source>
</evidence>
<dbReference type="SUPFAM" id="SSF53335">
    <property type="entry name" value="S-adenosyl-L-methionine-dependent methyltransferases"/>
    <property type="match status" value="1"/>
</dbReference>
<dbReference type="AlphaFoldDB" id="A0A3S2VS50"/>
<dbReference type="Pfam" id="PF08241">
    <property type="entry name" value="Methyltransf_11"/>
    <property type="match status" value="1"/>
</dbReference>
<dbReference type="PANTHER" id="PTHR44307:SF2">
    <property type="entry name" value="PHOSPHOETHANOLAMINE METHYLTRANSFERASE ISOFORM X1"/>
    <property type="match status" value="1"/>
</dbReference>
<organism evidence="6 7">
    <name type="scientific">Hwanghaeella grinnelliae</name>
    <dbReference type="NCBI Taxonomy" id="2500179"/>
    <lineage>
        <taxon>Bacteria</taxon>
        <taxon>Pseudomonadati</taxon>
        <taxon>Pseudomonadota</taxon>
        <taxon>Alphaproteobacteria</taxon>
        <taxon>Rhodospirillales</taxon>
        <taxon>Rhodospirillaceae</taxon>
        <taxon>Hwanghaeella</taxon>
    </lineage>
</organism>
<keyword evidence="3 6" id="KW-0808">Transferase</keyword>
<evidence type="ECO:0000256" key="3">
    <source>
        <dbReference type="ARBA" id="ARBA00022679"/>
    </source>
</evidence>
<proteinExistence type="predicted"/>
<protein>
    <submittedName>
        <fullName evidence="6">Methyltransferase domain-containing protein</fullName>
    </submittedName>
</protein>
<comment type="pathway">
    <text evidence="4">Phospholipid metabolism.</text>
</comment>
<feature type="domain" description="Methyltransferase type 11" evidence="5">
    <location>
        <begin position="133"/>
        <end position="231"/>
    </location>
</feature>
<evidence type="ECO:0000313" key="7">
    <source>
        <dbReference type="Proteomes" id="UP000287447"/>
    </source>
</evidence>
<dbReference type="GO" id="GO:0032259">
    <property type="term" value="P:methylation"/>
    <property type="evidence" value="ECO:0007669"/>
    <property type="project" value="UniProtKB-KW"/>
</dbReference>
<comment type="caution">
    <text evidence="6">The sequence shown here is derived from an EMBL/GenBank/DDBJ whole genome shotgun (WGS) entry which is preliminary data.</text>
</comment>
<comment type="pathway">
    <text evidence="1">Lipid metabolism.</text>
</comment>
<keyword evidence="7" id="KW-1185">Reference proteome</keyword>
<evidence type="ECO:0000313" key="6">
    <source>
        <dbReference type="EMBL" id="RVU38460.1"/>
    </source>
</evidence>
<accession>A0A3S2VS50</accession>
<dbReference type="CDD" id="cd02440">
    <property type="entry name" value="AdoMet_MTases"/>
    <property type="match status" value="1"/>
</dbReference>
<name>A0A3S2VS50_9PROT</name>
<dbReference type="InterPro" id="IPR013216">
    <property type="entry name" value="Methyltransf_11"/>
</dbReference>
<dbReference type="PANTHER" id="PTHR44307">
    <property type="entry name" value="PHOSPHOETHANOLAMINE METHYLTRANSFERASE"/>
    <property type="match status" value="1"/>
</dbReference>
<gene>
    <name evidence="6" type="ORF">EOI86_04020</name>
</gene>